<dbReference type="Proteomes" id="UP000319449">
    <property type="component" value="Unassembled WGS sequence"/>
</dbReference>
<protein>
    <submittedName>
        <fullName evidence="1">Uncharacterized protein</fullName>
    </submittedName>
</protein>
<accession>A0A562VND8</accession>
<proteinExistence type="predicted"/>
<dbReference type="AlphaFoldDB" id="A0A562VND8"/>
<keyword evidence="2" id="KW-1185">Reference proteome</keyword>
<dbReference type="OrthoDB" id="5396759at2"/>
<reference evidence="1 2" key="1">
    <citation type="submission" date="2019-07" db="EMBL/GenBank/DDBJ databases">
        <title>Genomic Encyclopedia of Archaeal and Bacterial Type Strains, Phase II (KMG-II): from individual species to whole genera.</title>
        <authorList>
            <person name="Goeker M."/>
        </authorList>
    </citation>
    <scope>NUCLEOTIDE SEQUENCE [LARGE SCALE GENOMIC DNA]</scope>
    <source>
        <strain evidence="1 2">ATCC BAA-1139</strain>
    </source>
</reference>
<dbReference type="EMBL" id="VLLN01000009">
    <property type="protein sequence ID" value="TWJ19419.1"/>
    <property type="molecule type" value="Genomic_DNA"/>
</dbReference>
<organism evidence="1 2">
    <name type="scientific">Geobacter argillaceus</name>
    <dbReference type="NCBI Taxonomy" id="345631"/>
    <lineage>
        <taxon>Bacteria</taxon>
        <taxon>Pseudomonadati</taxon>
        <taxon>Thermodesulfobacteriota</taxon>
        <taxon>Desulfuromonadia</taxon>
        <taxon>Geobacterales</taxon>
        <taxon>Geobacteraceae</taxon>
        <taxon>Geobacter</taxon>
    </lineage>
</organism>
<evidence type="ECO:0000313" key="1">
    <source>
        <dbReference type="EMBL" id="TWJ19419.1"/>
    </source>
</evidence>
<dbReference type="RefSeq" id="WP_145021572.1">
    <property type="nucleotide sequence ID" value="NZ_VLLN01000009.1"/>
</dbReference>
<gene>
    <name evidence="1" type="ORF">JN12_01835</name>
</gene>
<comment type="caution">
    <text evidence="1">The sequence shown here is derived from an EMBL/GenBank/DDBJ whole genome shotgun (WGS) entry which is preliminary data.</text>
</comment>
<sequence>MSGKKLVLTIYGQNHIRPDWRVDLDGPAFQGFCQRLGDELHRFGIDFSTTFNPEFTIDVKSYADLLNAVRISSQADGFANRCVGHLIGKSEHLDLMEDITRAVKRVAFAPETIPPDEHNRRVCHNCGCGC</sequence>
<name>A0A562VND8_9BACT</name>
<evidence type="ECO:0000313" key="2">
    <source>
        <dbReference type="Proteomes" id="UP000319449"/>
    </source>
</evidence>